<gene>
    <name evidence="1" type="ORF">EN45_078380</name>
</gene>
<sequence>MAEILQLVYATNRARLKQLILKTLDKFNTGIGQLFDGIRWAINLRAATLTPYHHRLIGEFKISFEKHRQLANPGLN</sequence>
<accession>A0A167UG83</accession>
<evidence type="ECO:0000313" key="1">
    <source>
        <dbReference type="EMBL" id="KZN89243.1"/>
    </source>
</evidence>
<protein>
    <submittedName>
        <fullName evidence="1">Uncharacterized protein</fullName>
    </submittedName>
</protein>
<dbReference type="EMBL" id="CM002799">
    <property type="protein sequence ID" value="KZN89243.1"/>
    <property type="molecule type" value="Genomic_DNA"/>
</dbReference>
<dbReference type="AlphaFoldDB" id="A0A167UG83"/>
<organism evidence="1">
    <name type="scientific">Penicillium chrysogenum</name>
    <name type="common">Penicillium notatum</name>
    <dbReference type="NCBI Taxonomy" id="5076"/>
    <lineage>
        <taxon>Eukaryota</taxon>
        <taxon>Fungi</taxon>
        <taxon>Dikarya</taxon>
        <taxon>Ascomycota</taxon>
        <taxon>Pezizomycotina</taxon>
        <taxon>Eurotiomycetes</taxon>
        <taxon>Eurotiomycetidae</taxon>
        <taxon>Eurotiales</taxon>
        <taxon>Aspergillaceae</taxon>
        <taxon>Penicillium</taxon>
        <taxon>Penicillium chrysogenum species complex</taxon>
    </lineage>
</organism>
<proteinExistence type="predicted"/>
<dbReference type="Proteomes" id="UP000076449">
    <property type="component" value="Chromosome II"/>
</dbReference>
<reference evidence="1" key="1">
    <citation type="journal article" date="2014" name="Genome Announc.">
        <title>Complete sequencing and chromosome-scale genome assembly of the industrial progenitor strain P2niaD18 from the penicillin producer Penicillium chrysogenum.</title>
        <authorList>
            <person name="Specht T."/>
            <person name="Dahlmann T.A."/>
            <person name="Zadra I."/>
            <person name="Kurnsteiner H."/>
            <person name="Kuck U."/>
        </authorList>
    </citation>
    <scope>NUCLEOTIDE SEQUENCE [LARGE SCALE GENOMIC DNA]</scope>
    <source>
        <strain evidence="1">P2niaD18</strain>
    </source>
</reference>
<name>A0A167UG83_PENCH</name>